<evidence type="ECO:0000256" key="1">
    <source>
        <dbReference type="SAM" id="SignalP"/>
    </source>
</evidence>
<dbReference type="Gene3D" id="3.15.10.50">
    <property type="match status" value="1"/>
</dbReference>
<dbReference type="InterPro" id="IPR038602">
    <property type="entry name" value="Mite_allergen_7_sf"/>
</dbReference>
<dbReference type="AlphaFoldDB" id="A0A1B6E681"/>
<gene>
    <name evidence="2" type="ORF">g.10812</name>
</gene>
<evidence type="ECO:0000313" key="2">
    <source>
        <dbReference type="EMBL" id="JAS33443.1"/>
    </source>
</evidence>
<proteinExistence type="predicted"/>
<keyword evidence="1" id="KW-0732">Signal</keyword>
<feature type="non-terminal residue" evidence="2">
    <location>
        <position position="1"/>
    </location>
</feature>
<accession>A0A1B6E681</accession>
<reference evidence="2" key="1">
    <citation type="submission" date="2015-12" db="EMBL/GenBank/DDBJ databases">
        <title>De novo transcriptome assembly of four potential Pierce s Disease insect vectors from Arizona vineyards.</title>
        <authorList>
            <person name="Tassone E.E."/>
        </authorList>
    </citation>
    <scope>NUCLEOTIDE SEQUENCE</scope>
</reference>
<feature type="signal peptide" evidence="1">
    <location>
        <begin position="1"/>
        <end position="19"/>
    </location>
</feature>
<name>A0A1B6E681_9HEMI</name>
<dbReference type="EMBL" id="GEDC01003855">
    <property type="protein sequence ID" value="JAS33443.1"/>
    <property type="molecule type" value="Transcribed_RNA"/>
</dbReference>
<sequence length="232" mass="26048">KSNYLSSTVMFSLLPVIVALDLSTTAQSLTDTTLSQNEGSLEWSLDETCKTLNHYILQNCYFDLPSSYYRKYSNEGMISSTFSPNVSVHLKNGIMYNISEVTRISEVQVEYKNFTLLMSFSVKLQTAMFDSTIVMKLSGLGPTINITGLLEGFKANVTFGLHAPTLFLNLYQININPGALTLSPKHSLPETDDFSSQLLDYIKPLLEEYFTTSLEKVMKKEMKKDVNLINGN</sequence>
<evidence type="ECO:0008006" key="3">
    <source>
        <dbReference type="Google" id="ProtNLM"/>
    </source>
</evidence>
<organism evidence="2">
    <name type="scientific">Clastoptera arizonana</name>
    <name type="common">Arizona spittle bug</name>
    <dbReference type="NCBI Taxonomy" id="38151"/>
    <lineage>
        <taxon>Eukaryota</taxon>
        <taxon>Metazoa</taxon>
        <taxon>Ecdysozoa</taxon>
        <taxon>Arthropoda</taxon>
        <taxon>Hexapoda</taxon>
        <taxon>Insecta</taxon>
        <taxon>Pterygota</taxon>
        <taxon>Neoptera</taxon>
        <taxon>Paraneoptera</taxon>
        <taxon>Hemiptera</taxon>
        <taxon>Auchenorrhyncha</taxon>
        <taxon>Cercopoidea</taxon>
        <taxon>Clastopteridae</taxon>
        <taxon>Clastoptera</taxon>
    </lineage>
</organism>
<protein>
    <recommendedName>
        <fullName evidence="3">Lipid-binding serum glycoprotein N-terminal domain-containing protein</fullName>
    </recommendedName>
</protein>
<feature type="chain" id="PRO_5008581959" description="Lipid-binding serum glycoprotein N-terminal domain-containing protein" evidence="1">
    <location>
        <begin position="20"/>
        <end position="232"/>
    </location>
</feature>